<gene>
    <name evidence="8" type="ORF">D791_01293</name>
</gene>
<dbReference type="Proteomes" id="UP000019464">
    <property type="component" value="Unassembled WGS sequence"/>
</dbReference>
<dbReference type="RefSeq" id="WP_036509059.1">
    <property type="nucleotide sequence ID" value="NZ_AONB01000004.1"/>
</dbReference>
<dbReference type="EMBL" id="AONB01000004">
    <property type="protein sequence ID" value="EXJ11920.1"/>
    <property type="molecule type" value="Genomic_DNA"/>
</dbReference>
<keyword evidence="4" id="KW-0408">Iron</keyword>
<protein>
    <recommendedName>
        <fullName evidence="7">Response regulatory domain-containing protein</fullName>
    </recommendedName>
</protein>
<feature type="domain" description="Response regulatory" evidence="7">
    <location>
        <begin position="8"/>
        <end position="128"/>
    </location>
</feature>
<keyword evidence="5" id="KW-0902">Two-component regulatory system</keyword>
<dbReference type="InterPro" id="IPR050595">
    <property type="entry name" value="Bact_response_regulator"/>
</dbReference>
<evidence type="ECO:0000256" key="2">
    <source>
        <dbReference type="ARBA" id="ARBA00022553"/>
    </source>
</evidence>
<dbReference type="PANTHER" id="PTHR44591">
    <property type="entry name" value="STRESS RESPONSE REGULATOR PROTEIN 1"/>
    <property type="match status" value="1"/>
</dbReference>
<dbReference type="OrthoDB" id="6116549at2"/>
<dbReference type="CDD" id="cd00156">
    <property type="entry name" value="REC"/>
    <property type="match status" value="1"/>
</dbReference>
<proteinExistence type="inferred from homology"/>
<evidence type="ECO:0000256" key="5">
    <source>
        <dbReference type="ARBA" id="ARBA00023012"/>
    </source>
</evidence>
<dbReference type="InterPro" id="IPR035938">
    <property type="entry name" value="Hemerythrin-like_sf"/>
</dbReference>
<reference evidence="9" key="1">
    <citation type="submission" date="2012-11" db="EMBL/GenBank/DDBJ databases">
        <authorList>
            <person name="Singh A."/>
            <person name="Pinnaka A.K."/>
            <person name="Vaidya B."/>
        </authorList>
    </citation>
    <scope>NUCLEOTIDE SEQUENCE [LARGE SCALE GENOMIC DNA]</scope>
    <source>
        <strain evidence="9">AK23</strain>
    </source>
</reference>
<dbReference type="SUPFAM" id="SSF47188">
    <property type="entry name" value="Hemerythrin-like"/>
    <property type="match status" value="1"/>
</dbReference>
<dbReference type="Pfam" id="PF00072">
    <property type="entry name" value="Response_reg"/>
    <property type="match status" value="1"/>
</dbReference>
<name>W9VN47_9GAMM</name>
<reference evidence="8 9" key="2">
    <citation type="journal article" date="2015" name="Syst. Appl. Microbiol.">
        <title>Nitrincola nitratireducens sp. nov. isolated from a haloalkaline crater lake.</title>
        <authorList>
            <person name="Singh A."/>
            <person name="Vaidya B."/>
            <person name="Tanuku N.R."/>
            <person name="Pinnaka A.K."/>
        </authorList>
    </citation>
    <scope>NUCLEOTIDE SEQUENCE [LARGE SCALE GENOMIC DNA]</scope>
    <source>
        <strain evidence="8 9">AK23</strain>
    </source>
</reference>
<evidence type="ECO:0000256" key="4">
    <source>
        <dbReference type="ARBA" id="ARBA00023004"/>
    </source>
</evidence>
<organism evidence="8 9">
    <name type="scientific">Nitrincola nitratireducens</name>
    <dbReference type="NCBI Taxonomy" id="1229521"/>
    <lineage>
        <taxon>Bacteria</taxon>
        <taxon>Pseudomonadati</taxon>
        <taxon>Pseudomonadota</taxon>
        <taxon>Gammaproteobacteria</taxon>
        <taxon>Oceanospirillales</taxon>
        <taxon>Oceanospirillaceae</taxon>
        <taxon>Nitrincola</taxon>
    </lineage>
</organism>
<evidence type="ECO:0000259" key="7">
    <source>
        <dbReference type="PROSITE" id="PS50110"/>
    </source>
</evidence>
<keyword evidence="9" id="KW-1185">Reference proteome</keyword>
<comment type="caution">
    <text evidence="8">The sequence shown here is derived from an EMBL/GenBank/DDBJ whole genome shotgun (WGS) entry which is preliminary data.</text>
</comment>
<dbReference type="SUPFAM" id="SSF52172">
    <property type="entry name" value="CheY-like"/>
    <property type="match status" value="1"/>
</dbReference>
<keyword evidence="2 6" id="KW-0597">Phosphoprotein</keyword>
<dbReference type="STRING" id="1229521.D791_01293"/>
<evidence type="ECO:0000256" key="1">
    <source>
        <dbReference type="ARBA" id="ARBA00010587"/>
    </source>
</evidence>
<feature type="modified residue" description="4-aspartylphosphate" evidence="6">
    <location>
        <position position="59"/>
    </location>
</feature>
<evidence type="ECO:0000313" key="9">
    <source>
        <dbReference type="Proteomes" id="UP000019464"/>
    </source>
</evidence>
<comment type="similarity">
    <text evidence="1">Belongs to the hemerythrin family.</text>
</comment>
<dbReference type="AlphaFoldDB" id="W9VN47"/>
<evidence type="ECO:0000256" key="3">
    <source>
        <dbReference type="ARBA" id="ARBA00022723"/>
    </source>
</evidence>
<keyword evidence="3" id="KW-0479">Metal-binding</keyword>
<dbReference type="GO" id="GO:0000160">
    <property type="term" value="P:phosphorelay signal transduction system"/>
    <property type="evidence" value="ECO:0007669"/>
    <property type="project" value="UniProtKB-KW"/>
</dbReference>
<dbReference type="InterPro" id="IPR001789">
    <property type="entry name" value="Sig_transdc_resp-reg_receiver"/>
</dbReference>
<accession>W9VN47</accession>
<evidence type="ECO:0000313" key="8">
    <source>
        <dbReference type="EMBL" id="EXJ11920.1"/>
    </source>
</evidence>
<evidence type="ECO:0000256" key="6">
    <source>
        <dbReference type="PROSITE-ProRule" id="PRU00169"/>
    </source>
</evidence>
<sequence>MSALNGLTILTVDDSHLINEYARSILEKLGAKKVFTASSGDDACVCLRRNKDIDLVITDIQMDYGNGLDLLKSIRTGEDNIKRDLPVIVVTDFSYKENVIKSLQLNCNGFVSKPINGKILLDKIKEATSKAIELKSVEEYAQISTSLGDSNAKKSKEESQHKETLIARVKASGGILKETPSGWTPEYKTRNEHIDKIVHQIIHLQEVLLKHFSNASNNNNTEYINELLFLTQKYISEEEKIHTKAQYSKCIDHNNDHEKILKMTQIISKAIIASHEKAKIKIYLQKLRETWHNHLLDWDQDFNNNWKLSSDQQ</sequence>
<dbReference type="Gene3D" id="3.40.50.2300">
    <property type="match status" value="1"/>
</dbReference>
<dbReference type="PROSITE" id="PS50110">
    <property type="entry name" value="RESPONSE_REGULATORY"/>
    <property type="match status" value="1"/>
</dbReference>
<dbReference type="SMART" id="SM00448">
    <property type="entry name" value="REC"/>
    <property type="match status" value="1"/>
</dbReference>
<dbReference type="GO" id="GO:0046872">
    <property type="term" value="F:metal ion binding"/>
    <property type="evidence" value="ECO:0007669"/>
    <property type="project" value="UniProtKB-KW"/>
</dbReference>
<dbReference type="InterPro" id="IPR011006">
    <property type="entry name" value="CheY-like_superfamily"/>
</dbReference>
<dbReference type="Gene3D" id="1.20.120.50">
    <property type="entry name" value="Hemerythrin-like"/>
    <property type="match status" value="1"/>
</dbReference>
<dbReference type="PANTHER" id="PTHR44591:SF14">
    <property type="entry name" value="PROTEIN PILG"/>
    <property type="match status" value="1"/>
</dbReference>